<dbReference type="Proteomes" id="UP001600888">
    <property type="component" value="Unassembled WGS sequence"/>
</dbReference>
<dbReference type="PANTHER" id="PTHR37534">
    <property type="entry name" value="TRANSCRIPTIONAL ACTIVATOR PROTEIN UGA3"/>
    <property type="match status" value="1"/>
</dbReference>
<keyword evidence="6" id="KW-0539">Nucleus</keyword>
<protein>
    <recommendedName>
        <fullName evidence="8">Zn(2)-C6 fungal-type domain-containing protein</fullName>
    </recommendedName>
</protein>
<proteinExistence type="predicted"/>
<dbReference type="SMART" id="SM00066">
    <property type="entry name" value="GAL4"/>
    <property type="match status" value="1"/>
</dbReference>
<evidence type="ECO:0000259" key="8">
    <source>
        <dbReference type="PROSITE" id="PS50048"/>
    </source>
</evidence>
<dbReference type="CDD" id="cd00067">
    <property type="entry name" value="GAL4"/>
    <property type="match status" value="1"/>
</dbReference>
<dbReference type="PROSITE" id="PS50048">
    <property type="entry name" value="ZN2_CY6_FUNGAL_2"/>
    <property type="match status" value="1"/>
</dbReference>
<dbReference type="SUPFAM" id="SSF57701">
    <property type="entry name" value="Zn2/Cys6 DNA-binding domain"/>
    <property type="match status" value="1"/>
</dbReference>
<dbReference type="PRINTS" id="PR00755">
    <property type="entry name" value="AFLATOXINBRP"/>
</dbReference>
<keyword evidence="3" id="KW-0805">Transcription regulation</keyword>
<keyword evidence="4" id="KW-0238">DNA-binding</keyword>
<reference evidence="9 10" key="1">
    <citation type="submission" date="2024-03" db="EMBL/GenBank/DDBJ databases">
        <title>A high-quality draft genome sequence of Diaporthe vaccinii, a causative agent of upright dieback and viscid rot disease in cranberry plants.</title>
        <authorList>
            <person name="Sarrasin M."/>
            <person name="Lang B.F."/>
            <person name="Burger G."/>
        </authorList>
    </citation>
    <scope>NUCLEOTIDE SEQUENCE [LARGE SCALE GENOMIC DNA]</scope>
    <source>
        <strain evidence="9 10">IS7</strain>
    </source>
</reference>
<gene>
    <name evidence="9" type="ORF">FJTKL_00735</name>
</gene>
<dbReference type="CDD" id="cd12148">
    <property type="entry name" value="fungal_TF_MHR"/>
    <property type="match status" value="1"/>
</dbReference>
<accession>A0ABR4F6G3</accession>
<comment type="subcellular location">
    <subcellularLocation>
        <location evidence="1">Nucleus</location>
    </subcellularLocation>
</comment>
<dbReference type="Pfam" id="PF11951">
    <property type="entry name" value="Fungal_trans_2"/>
    <property type="match status" value="1"/>
</dbReference>
<dbReference type="PROSITE" id="PS00463">
    <property type="entry name" value="ZN2_CY6_FUNGAL_1"/>
    <property type="match status" value="1"/>
</dbReference>
<keyword evidence="5" id="KW-0804">Transcription</keyword>
<dbReference type="InterPro" id="IPR036864">
    <property type="entry name" value="Zn2-C6_fun-type_DNA-bd_sf"/>
</dbReference>
<evidence type="ECO:0000313" key="9">
    <source>
        <dbReference type="EMBL" id="KAL2290286.1"/>
    </source>
</evidence>
<feature type="compositionally biased region" description="Basic and acidic residues" evidence="7">
    <location>
        <begin position="473"/>
        <end position="484"/>
    </location>
</feature>
<dbReference type="InterPro" id="IPR001138">
    <property type="entry name" value="Zn2Cys6_DnaBD"/>
</dbReference>
<feature type="region of interest" description="Disordered" evidence="7">
    <location>
        <begin position="455"/>
        <end position="484"/>
    </location>
</feature>
<evidence type="ECO:0000256" key="2">
    <source>
        <dbReference type="ARBA" id="ARBA00022833"/>
    </source>
</evidence>
<dbReference type="PANTHER" id="PTHR37534:SF15">
    <property type="entry name" value="ZN(II)2CYS6 TRANSCRIPTION FACTOR (EUROFUNG)"/>
    <property type="match status" value="1"/>
</dbReference>
<evidence type="ECO:0000256" key="7">
    <source>
        <dbReference type="SAM" id="MobiDB-lite"/>
    </source>
</evidence>
<feature type="region of interest" description="Disordered" evidence="7">
    <location>
        <begin position="63"/>
        <end position="82"/>
    </location>
</feature>
<dbReference type="InterPro" id="IPR021858">
    <property type="entry name" value="Fun_TF"/>
</dbReference>
<comment type="caution">
    <text evidence="9">The sequence shown here is derived from an EMBL/GenBank/DDBJ whole genome shotgun (WGS) entry which is preliminary data.</text>
</comment>
<evidence type="ECO:0000256" key="3">
    <source>
        <dbReference type="ARBA" id="ARBA00023015"/>
    </source>
</evidence>
<dbReference type="Gene3D" id="4.10.240.10">
    <property type="entry name" value="Zn(2)-C6 fungal-type DNA-binding domain"/>
    <property type="match status" value="1"/>
</dbReference>
<feature type="compositionally biased region" description="Pro residues" evidence="7">
    <location>
        <begin position="458"/>
        <end position="471"/>
    </location>
</feature>
<evidence type="ECO:0000313" key="10">
    <source>
        <dbReference type="Proteomes" id="UP001600888"/>
    </source>
</evidence>
<dbReference type="Pfam" id="PF00172">
    <property type="entry name" value="Zn_clus"/>
    <property type="match status" value="1"/>
</dbReference>
<dbReference type="EMBL" id="JBAWTH010000010">
    <property type="protein sequence ID" value="KAL2290286.1"/>
    <property type="molecule type" value="Genomic_DNA"/>
</dbReference>
<organism evidence="9 10">
    <name type="scientific">Diaporthe vaccinii</name>
    <dbReference type="NCBI Taxonomy" id="105482"/>
    <lineage>
        <taxon>Eukaryota</taxon>
        <taxon>Fungi</taxon>
        <taxon>Dikarya</taxon>
        <taxon>Ascomycota</taxon>
        <taxon>Pezizomycotina</taxon>
        <taxon>Sordariomycetes</taxon>
        <taxon>Sordariomycetidae</taxon>
        <taxon>Diaporthales</taxon>
        <taxon>Diaporthaceae</taxon>
        <taxon>Diaporthe</taxon>
        <taxon>Diaporthe eres species complex</taxon>
    </lineage>
</organism>
<keyword evidence="10" id="KW-1185">Reference proteome</keyword>
<evidence type="ECO:0000256" key="6">
    <source>
        <dbReference type="ARBA" id="ARBA00023242"/>
    </source>
</evidence>
<feature type="compositionally biased region" description="Polar residues" evidence="7">
    <location>
        <begin position="72"/>
        <end position="81"/>
    </location>
</feature>
<keyword evidence="2" id="KW-0862">Zinc</keyword>
<feature type="domain" description="Zn(2)-C6 fungal-type" evidence="8">
    <location>
        <begin position="29"/>
        <end position="59"/>
    </location>
</feature>
<evidence type="ECO:0000256" key="4">
    <source>
        <dbReference type="ARBA" id="ARBA00023125"/>
    </source>
</evidence>
<name>A0ABR4F6G3_9PEZI</name>
<evidence type="ECO:0000256" key="1">
    <source>
        <dbReference type="ARBA" id="ARBA00004123"/>
    </source>
</evidence>
<sequence>MTSMLESGRMLLYTKVAPPKAPKRRSRAGCTFCKEKKKKCDEVRPSCSRCAERGLDCSYEAVRPRQRRKRNSNASSTVTSQLDRRLSFASTRRWSVGSTGSGHHDWYHYHADTKGEPDHLISPLDSTFDSISLPTISDLNCSFSPGTITESAVEFEEDDHAESASTTTLSRAVTHVSKPPDLAMIAPCPVGSPLLDFYIPAFSEFSDRANRRALVAHFCESLSHLIVFREESGNPFRELVLPLTAKSSPVMNAIYALSSAHMEYRGVTNQEQSMYFHGQAIQGLAALIDQKAKTAENRNELLAAIMLLVYYEVLVQRGRSNLVDGHLKGAMTIMNSYPTATDATGIFLERAFRFYDVIAALSFGTAPLSQAPGKGCLHPFPPTGAPAMSSLSSVDTLLGMATSLWPIIHRLSKLSSDKTDLESACREGQPSSMIAVLKTEFETNSQAIERALDSWQPYLPPGFNPDDPPSPETDERRHDTETAERSRLHSIFNNAMAYRHSAFVYLYHTIYGYPRSHSSVQTHAHTALWHCLQTCSHAGPMGALLWPLFVASCEAVTEQDRNLARDAFALVEKRQGMINIKWAWDIVQEVWRLADAMDSEGEAAGANANANGSGGGAQQQQQLVGLGDFPVAGALSTPDLWRSVSKQMGISIVFG</sequence>
<evidence type="ECO:0000256" key="5">
    <source>
        <dbReference type="ARBA" id="ARBA00023163"/>
    </source>
</evidence>